<sequence length="119" mass="12575">MITGLDHVQVAAPPGCEAEARAFYGALLGLSEVRKPPELAARGGVWFACGPQQLHVGVAADFTPATKAHPAFAVDGLEQLAARLLSAGAEVRWDTDLPGVARFYVADPWGNRLELLAAR</sequence>
<dbReference type="PROSITE" id="PS51819">
    <property type="entry name" value="VOC"/>
    <property type="match status" value="1"/>
</dbReference>
<dbReference type="Proteomes" id="UP001149140">
    <property type="component" value="Unassembled WGS sequence"/>
</dbReference>
<dbReference type="Pfam" id="PF18029">
    <property type="entry name" value="Glyoxalase_6"/>
    <property type="match status" value="1"/>
</dbReference>
<dbReference type="PANTHER" id="PTHR39175">
    <property type="entry name" value="FAMILY PROTEIN, PUTATIVE (AFU_ORTHOLOGUE AFUA_3G15060)-RELATED"/>
    <property type="match status" value="1"/>
</dbReference>
<name>A0A9X3MSU5_9ACTN</name>
<proteinExistence type="predicted"/>
<dbReference type="Gene3D" id="3.10.180.10">
    <property type="entry name" value="2,3-Dihydroxybiphenyl 1,2-Dioxygenase, domain 1"/>
    <property type="match status" value="1"/>
</dbReference>
<evidence type="ECO:0000259" key="1">
    <source>
        <dbReference type="PROSITE" id="PS51819"/>
    </source>
</evidence>
<organism evidence="2 3">
    <name type="scientific">Solirubrobacter ginsenosidimutans</name>
    <dbReference type="NCBI Taxonomy" id="490573"/>
    <lineage>
        <taxon>Bacteria</taxon>
        <taxon>Bacillati</taxon>
        <taxon>Actinomycetota</taxon>
        <taxon>Thermoleophilia</taxon>
        <taxon>Solirubrobacterales</taxon>
        <taxon>Solirubrobacteraceae</taxon>
        <taxon>Solirubrobacter</taxon>
    </lineage>
</organism>
<dbReference type="InterPro" id="IPR029068">
    <property type="entry name" value="Glyas_Bleomycin-R_OHBP_Dase"/>
</dbReference>
<evidence type="ECO:0000313" key="2">
    <source>
        <dbReference type="EMBL" id="MDA0161757.1"/>
    </source>
</evidence>
<accession>A0A9X3MSU5</accession>
<comment type="caution">
    <text evidence="2">The sequence shown here is derived from an EMBL/GenBank/DDBJ whole genome shotgun (WGS) entry which is preliminary data.</text>
</comment>
<dbReference type="InterPro" id="IPR041581">
    <property type="entry name" value="Glyoxalase_6"/>
</dbReference>
<protein>
    <recommendedName>
        <fullName evidence="1">VOC domain-containing protein</fullName>
    </recommendedName>
</protein>
<reference evidence="2" key="1">
    <citation type="submission" date="2022-10" db="EMBL/GenBank/DDBJ databases">
        <title>The WGS of Solirubrobacter ginsenosidimutans DSM 21036.</title>
        <authorList>
            <person name="Jiang Z."/>
        </authorList>
    </citation>
    <scope>NUCLEOTIDE SEQUENCE</scope>
    <source>
        <strain evidence="2">DSM 21036</strain>
    </source>
</reference>
<gene>
    <name evidence="2" type="ORF">OM076_15900</name>
</gene>
<dbReference type="EMBL" id="JAPDOD010000014">
    <property type="protein sequence ID" value="MDA0161757.1"/>
    <property type="molecule type" value="Genomic_DNA"/>
</dbReference>
<dbReference type="RefSeq" id="WP_270040973.1">
    <property type="nucleotide sequence ID" value="NZ_JAPDOD010000014.1"/>
</dbReference>
<feature type="domain" description="VOC" evidence="1">
    <location>
        <begin position="4"/>
        <end position="118"/>
    </location>
</feature>
<dbReference type="SUPFAM" id="SSF54593">
    <property type="entry name" value="Glyoxalase/Bleomycin resistance protein/Dihydroxybiphenyl dioxygenase"/>
    <property type="match status" value="1"/>
</dbReference>
<keyword evidence="3" id="KW-1185">Reference proteome</keyword>
<dbReference type="PANTHER" id="PTHR39175:SF1">
    <property type="entry name" value="FAMILY PROTEIN, PUTATIVE (AFU_ORTHOLOGUE AFUA_3G15060)-RELATED"/>
    <property type="match status" value="1"/>
</dbReference>
<dbReference type="AlphaFoldDB" id="A0A9X3MSU5"/>
<evidence type="ECO:0000313" key="3">
    <source>
        <dbReference type="Proteomes" id="UP001149140"/>
    </source>
</evidence>
<dbReference type="InterPro" id="IPR037523">
    <property type="entry name" value="VOC_core"/>
</dbReference>